<organism evidence="5 6">
    <name type="scientific">Glaciimonas soli</name>
    <dbReference type="NCBI Taxonomy" id="2590999"/>
    <lineage>
        <taxon>Bacteria</taxon>
        <taxon>Pseudomonadati</taxon>
        <taxon>Pseudomonadota</taxon>
        <taxon>Betaproteobacteria</taxon>
        <taxon>Burkholderiales</taxon>
        <taxon>Oxalobacteraceae</taxon>
        <taxon>Glaciimonas</taxon>
    </lineage>
</organism>
<evidence type="ECO:0000313" key="5">
    <source>
        <dbReference type="EMBL" id="MQQ99709.1"/>
    </source>
</evidence>
<dbReference type="SUPFAM" id="SSF51735">
    <property type="entry name" value="NAD(P)-binding Rossmann-fold domains"/>
    <property type="match status" value="1"/>
</dbReference>
<dbReference type="InterPro" id="IPR051721">
    <property type="entry name" value="Biopterin_syn/organic_redct"/>
</dbReference>
<reference evidence="5 6" key="1">
    <citation type="submission" date="2019-10" db="EMBL/GenBank/DDBJ databases">
        <title>Glaciimonas soli sp. nov., a psychrophilic bacterium isolated from the forest soil of a high elevation mountain in Taiwan.</title>
        <authorList>
            <person name="Wang L.-T."/>
            <person name="Shieh W.Y."/>
        </authorList>
    </citation>
    <scope>NUCLEOTIDE SEQUENCE [LARGE SCALE GENOMIC DNA]</scope>
    <source>
        <strain evidence="5 6">GS1</strain>
    </source>
</reference>
<dbReference type="InterPro" id="IPR020904">
    <property type="entry name" value="Sc_DH/Rdtase_CS"/>
</dbReference>
<dbReference type="GO" id="GO:0006729">
    <property type="term" value="P:tetrahydrobiopterin biosynthetic process"/>
    <property type="evidence" value="ECO:0007669"/>
    <property type="project" value="TreeGrafter"/>
</dbReference>
<accession>A0A843YLA2</accession>
<dbReference type="PROSITE" id="PS00061">
    <property type="entry name" value="ADH_SHORT"/>
    <property type="match status" value="1"/>
</dbReference>
<sequence>MQTIKAVVTGHTKGLGAAIAENLLAKNIPVLGLSRASNAALAARFPDTFQQVSLDLTNTVALNVWLSSDILQRFFTDSQSVLLVNNAGMLQPVGPIETHDFSTIAAAINLNVAAPMMLASAVLAASQNVKDRRVMHISSGAGRSATAGWGIYGATKAALDHYARIAATDLSPGVRIASVAPGIVDTDMQSEIRSSSVEKFPSLEKFQAFKRDGALSSPDECARRLTAYLLSDQFGETAVADIRQIVV</sequence>
<dbReference type="RefSeq" id="WP_153233261.1">
    <property type="nucleotide sequence ID" value="NZ_WINI01000001.1"/>
</dbReference>
<gene>
    <name evidence="5" type="ORF">GEV47_03295</name>
</gene>
<dbReference type="PANTHER" id="PTHR44085:SF2">
    <property type="entry name" value="SEPIAPTERIN REDUCTASE"/>
    <property type="match status" value="1"/>
</dbReference>
<evidence type="ECO:0000256" key="4">
    <source>
        <dbReference type="ARBA" id="ARBA00023002"/>
    </source>
</evidence>
<dbReference type="InterPro" id="IPR002347">
    <property type="entry name" value="SDR_fam"/>
</dbReference>
<evidence type="ECO:0000256" key="1">
    <source>
        <dbReference type="ARBA" id="ARBA00004496"/>
    </source>
</evidence>
<evidence type="ECO:0000256" key="3">
    <source>
        <dbReference type="ARBA" id="ARBA00022857"/>
    </source>
</evidence>
<dbReference type="EMBL" id="WINI01000001">
    <property type="protein sequence ID" value="MQQ99709.1"/>
    <property type="molecule type" value="Genomic_DNA"/>
</dbReference>
<dbReference type="Gene3D" id="3.40.50.720">
    <property type="entry name" value="NAD(P)-binding Rossmann-like Domain"/>
    <property type="match status" value="1"/>
</dbReference>
<dbReference type="PRINTS" id="PR00081">
    <property type="entry name" value="GDHRDH"/>
</dbReference>
<comment type="caution">
    <text evidence="5">The sequence shown here is derived from an EMBL/GenBank/DDBJ whole genome shotgun (WGS) entry which is preliminary data.</text>
</comment>
<dbReference type="GO" id="GO:0005737">
    <property type="term" value="C:cytoplasm"/>
    <property type="evidence" value="ECO:0007669"/>
    <property type="project" value="UniProtKB-SubCell"/>
</dbReference>
<dbReference type="OrthoDB" id="9794387at2"/>
<keyword evidence="2" id="KW-0963">Cytoplasm</keyword>
<dbReference type="Pfam" id="PF00106">
    <property type="entry name" value="adh_short"/>
    <property type="match status" value="1"/>
</dbReference>
<keyword evidence="4" id="KW-0560">Oxidoreductase</keyword>
<dbReference type="PANTHER" id="PTHR44085">
    <property type="entry name" value="SEPIAPTERIN REDUCTASE"/>
    <property type="match status" value="1"/>
</dbReference>
<evidence type="ECO:0000313" key="6">
    <source>
        <dbReference type="Proteomes" id="UP000451565"/>
    </source>
</evidence>
<dbReference type="NCBIfam" id="NF005436">
    <property type="entry name" value="PRK07023.1"/>
    <property type="match status" value="1"/>
</dbReference>
<dbReference type="Proteomes" id="UP000451565">
    <property type="component" value="Unassembled WGS sequence"/>
</dbReference>
<comment type="subcellular location">
    <subcellularLocation>
        <location evidence="1">Cytoplasm</location>
    </subcellularLocation>
</comment>
<evidence type="ECO:0000256" key="2">
    <source>
        <dbReference type="ARBA" id="ARBA00022490"/>
    </source>
</evidence>
<proteinExistence type="predicted"/>
<name>A0A843YLA2_9BURK</name>
<dbReference type="AlphaFoldDB" id="A0A843YLA2"/>
<keyword evidence="6" id="KW-1185">Reference proteome</keyword>
<protein>
    <submittedName>
        <fullName evidence="5">SDR family oxidoreductase</fullName>
    </submittedName>
</protein>
<keyword evidence="3" id="KW-0521">NADP</keyword>
<dbReference type="GO" id="GO:0004757">
    <property type="term" value="F:sepiapterin reductase (NADP+) activity"/>
    <property type="evidence" value="ECO:0007669"/>
    <property type="project" value="TreeGrafter"/>
</dbReference>
<dbReference type="InterPro" id="IPR036291">
    <property type="entry name" value="NAD(P)-bd_dom_sf"/>
</dbReference>